<keyword evidence="3" id="KW-1185">Reference proteome</keyword>
<organism evidence="2 3">
    <name type="scientific">Sphagnurus paluster</name>
    <dbReference type="NCBI Taxonomy" id="117069"/>
    <lineage>
        <taxon>Eukaryota</taxon>
        <taxon>Fungi</taxon>
        <taxon>Dikarya</taxon>
        <taxon>Basidiomycota</taxon>
        <taxon>Agaricomycotina</taxon>
        <taxon>Agaricomycetes</taxon>
        <taxon>Agaricomycetidae</taxon>
        <taxon>Agaricales</taxon>
        <taxon>Tricholomatineae</taxon>
        <taxon>Lyophyllaceae</taxon>
        <taxon>Sphagnurus</taxon>
    </lineage>
</organism>
<gene>
    <name evidence="2" type="ORF">H0H81_000227</name>
</gene>
<dbReference type="AlphaFoldDB" id="A0A9P7KKA4"/>
<dbReference type="CDD" id="cd01310">
    <property type="entry name" value="TatD_DNAse"/>
    <property type="match status" value="1"/>
</dbReference>
<comment type="caution">
    <text evidence="2">The sequence shown here is derived from an EMBL/GenBank/DDBJ whole genome shotgun (WGS) entry which is preliminary data.</text>
</comment>
<dbReference type="OrthoDB" id="6079689at2759"/>
<dbReference type="Proteomes" id="UP000717328">
    <property type="component" value="Unassembled WGS sequence"/>
</dbReference>
<evidence type="ECO:0008006" key="4">
    <source>
        <dbReference type="Google" id="ProtNLM"/>
    </source>
</evidence>
<protein>
    <recommendedName>
        <fullName evidence="4">Metallo-dependent hydrolase</fullName>
    </recommendedName>
</protein>
<evidence type="ECO:0000313" key="3">
    <source>
        <dbReference type="Proteomes" id="UP000717328"/>
    </source>
</evidence>
<dbReference type="InterPro" id="IPR001130">
    <property type="entry name" value="TatD-like"/>
</dbReference>
<dbReference type="PANTHER" id="PTHR46363:SF1">
    <property type="entry name" value="DEOXYRIBONUCLEASE TATDN2-RELATED"/>
    <property type="match status" value="1"/>
</dbReference>
<dbReference type="Pfam" id="PF01026">
    <property type="entry name" value="TatD_DNase"/>
    <property type="match status" value="1"/>
</dbReference>
<dbReference type="PANTHER" id="PTHR46363">
    <property type="entry name" value="DEOXYRIBONUCLEASE TATDN2-RELATED"/>
    <property type="match status" value="1"/>
</dbReference>
<dbReference type="Gene3D" id="3.20.20.140">
    <property type="entry name" value="Metal-dependent hydrolases"/>
    <property type="match status" value="1"/>
</dbReference>
<feature type="compositionally biased region" description="Low complexity" evidence="1">
    <location>
        <begin position="1"/>
        <end position="13"/>
    </location>
</feature>
<dbReference type="EMBL" id="JABCKI010000051">
    <property type="protein sequence ID" value="KAG5653458.1"/>
    <property type="molecule type" value="Genomic_DNA"/>
</dbReference>
<dbReference type="GO" id="GO:0016788">
    <property type="term" value="F:hydrolase activity, acting on ester bonds"/>
    <property type="evidence" value="ECO:0007669"/>
    <property type="project" value="InterPro"/>
</dbReference>
<name>A0A9P7KKA4_9AGAR</name>
<accession>A0A9P7KKA4</accession>
<sequence>MSSSQQNRSSAQSKPTFTKKKDHNPPSPEQFLLLPAPPSTSSIVDTHTHLGLTFAAYRRNYKSGKHQDAYQFIQAMYKGRNVEAIVDVWCEAPVQKRLWRSFADSAVKSEDREKMWGGHGVLGLIVSSAFSHEAKLYNDDVEKDIIEAMSHPRCVGWGEMGLDYHYDNSPREVQQAVFARQLRNAVRLGKPLTIHSREAHADTERILKEIVPQDHKIHIHCFTDMPGFARRLLDHFPNLYIGITGVITYSSNKDTSTVIREMVARNPGAPLRILLETDAPYMVPSNLYDSFQDTKGRISVCHSAMLPWTAAFVANVAGAGWTADRVMTEARENARKMYGV</sequence>
<dbReference type="SUPFAM" id="SSF51556">
    <property type="entry name" value="Metallo-dependent hydrolases"/>
    <property type="match status" value="1"/>
</dbReference>
<reference evidence="2" key="1">
    <citation type="submission" date="2021-02" db="EMBL/GenBank/DDBJ databases">
        <authorList>
            <person name="Nieuwenhuis M."/>
            <person name="Van De Peppel L.J.J."/>
        </authorList>
    </citation>
    <scope>NUCLEOTIDE SEQUENCE</scope>
    <source>
        <strain evidence="2">D49</strain>
    </source>
</reference>
<proteinExistence type="predicted"/>
<evidence type="ECO:0000256" key="1">
    <source>
        <dbReference type="SAM" id="MobiDB-lite"/>
    </source>
</evidence>
<feature type="region of interest" description="Disordered" evidence="1">
    <location>
        <begin position="1"/>
        <end position="36"/>
    </location>
</feature>
<dbReference type="InterPro" id="IPR032466">
    <property type="entry name" value="Metal_Hydrolase"/>
</dbReference>
<evidence type="ECO:0000313" key="2">
    <source>
        <dbReference type="EMBL" id="KAG5653458.1"/>
    </source>
</evidence>
<reference evidence="2" key="2">
    <citation type="submission" date="2021-10" db="EMBL/GenBank/DDBJ databases">
        <title>Phylogenomics reveals ancestral predisposition of the termite-cultivated fungus Termitomyces towards a domesticated lifestyle.</title>
        <authorList>
            <person name="Auxier B."/>
            <person name="Grum-Grzhimaylo A."/>
            <person name="Cardenas M.E."/>
            <person name="Lodge J.D."/>
            <person name="Laessoe T."/>
            <person name="Pedersen O."/>
            <person name="Smith M.E."/>
            <person name="Kuyper T.W."/>
            <person name="Franco-Molano E.A."/>
            <person name="Baroni T.J."/>
            <person name="Aanen D.K."/>
        </authorList>
    </citation>
    <scope>NUCLEOTIDE SEQUENCE</scope>
    <source>
        <strain evidence="2">D49</strain>
    </source>
</reference>